<accession>A0A0F9Q3U7</accession>
<dbReference type="EMBL" id="LAZR01001915">
    <property type="protein sequence ID" value="KKN37149.1"/>
    <property type="molecule type" value="Genomic_DNA"/>
</dbReference>
<evidence type="ECO:0000259" key="1">
    <source>
        <dbReference type="SMART" id="SM00507"/>
    </source>
</evidence>
<evidence type="ECO:0000313" key="2">
    <source>
        <dbReference type="EMBL" id="KKN37149.1"/>
    </source>
</evidence>
<proteinExistence type="predicted"/>
<dbReference type="AlphaFoldDB" id="A0A0F9Q3U7"/>
<dbReference type="InterPro" id="IPR052892">
    <property type="entry name" value="NA-targeting_endonuclease"/>
</dbReference>
<feature type="domain" description="HNH nuclease" evidence="1">
    <location>
        <begin position="76"/>
        <end position="133"/>
    </location>
</feature>
<name>A0A0F9Q3U7_9ZZZZ</name>
<organism evidence="2">
    <name type="scientific">marine sediment metagenome</name>
    <dbReference type="NCBI Taxonomy" id="412755"/>
    <lineage>
        <taxon>unclassified sequences</taxon>
        <taxon>metagenomes</taxon>
        <taxon>ecological metagenomes</taxon>
    </lineage>
</organism>
<protein>
    <recommendedName>
        <fullName evidence="1">HNH nuclease domain-containing protein</fullName>
    </recommendedName>
</protein>
<dbReference type="PANTHER" id="PTHR33877:SF2">
    <property type="entry name" value="OS07G0170200 PROTEIN"/>
    <property type="match status" value="1"/>
</dbReference>
<dbReference type="Pfam" id="PF14279">
    <property type="entry name" value="HNH_5"/>
    <property type="match status" value="1"/>
</dbReference>
<dbReference type="InterPro" id="IPR003615">
    <property type="entry name" value="HNH_nuc"/>
</dbReference>
<gene>
    <name evidence="2" type="ORF">LCGC14_0766280</name>
</gene>
<comment type="caution">
    <text evidence="2">The sequence shown here is derived from an EMBL/GenBank/DDBJ whole genome shotgun (WGS) entry which is preliminary data.</text>
</comment>
<dbReference type="PANTHER" id="PTHR33877">
    <property type="entry name" value="SLL1193 PROTEIN"/>
    <property type="match status" value="1"/>
</dbReference>
<dbReference type="SMART" id="SM00507">
    <property type="entry name" value="HNHc"/>
    <property type="match status" value="1"/>
</dbReference>
<dbReference type="Gene3D" id="1.10.30.50">
    <property type="match status" value="1"/>
</dbReference>
<dbReference type="InterPro" id="IPR029471">
    <property type="entry name" value="HNH_5"/>
</dbReference>
<reference evidence="2" key="1">
    <citation type="journal article" date="2015" name="Nature">
        <title>Complex archaea that bridge the gap between prokaryotes and eukaryotes.</title>
        <authorList>
            <person name="Spang A."/>
            <person name="Saw J.H."/>
            <person name="Jorgensen S.L."/>
            <person name="Zaremba-Niedzwiedzka K."/>
            <person name="Martijn J."/>
            <person name="Lind A.E."/>
            <person name="van Eijk R."/>
            <person name="Schleper C."/>
            <person name="Guy L."/>
            <person name="Ettema T.J."/>
        </authorList>
    </citation>
    <scope>NUCLEOTIDE SEQUENCE</scope>
</reference>
<dbReference type="CDD" id="cd00085">
    <property type="entry name" value="HNHc"/>
    <property type="match status" value="1"/>
</dbReference>
<sequence length="197" mass="22869">MLENTRCVVLNATYEPLSVVSARRGLRLIIEGRAVLEEQYPNGWVRSPTKKFPLPTQVRLKKYIETIPALRVPAQLTQRNLFLRDRYTCQYCGRQRKDLDEKEYLTRDHIIPAARGGKDSWTNVVTACKKCNNIKADYLLSELEDIYYTLAADPITADTADWILEHMVSKNFNPRAPMILEIWSKSGNLRLRKKKKK</sequence>